<sequence>MSPLGAPLVEDTRGAWLFARYAYAPNKLGYCGPPDSGTLADAGSVPSATADVRAVARRFSGAWPYLEVLAKLTGLEDPLDSRLVESYWLGGGVGAQISPRAFGEELLARIAPQAGHYWAHLTPELLDEAAGDHCFHVFGVYPWSRLLTTVAHEHPLHVLDSCRIRWGTVLSRHDGEIIVRSRRLTWNGSELALAESTEERVAVAVDGLSFLPDVAPGDQVALHWQWLCDRLSDDQVTGLEASTLRQIEVTNRRLAREREAATPGSTG</sequence>
<dbReference type="EMBL" id="BJVI01000075">
    <property type="protein sequence ID" value="GEL20521.1"/>
    <property type="molecule type" value="Genomic_DNA"/>
</dbReference>
<gene>
    <name evidence="1" type="ORF">PA7_43580</name>
</gene>
<protein>
    <submittedName>
        <fullName evidence="1">Uncharacterized protein</fullName>
    </submittedName>
</protein>
<organism evidence="1 2">
    <name type="scientific">Pseudonocardia asaccharolytica DSM 44247 = NBRC 16224</name>
    <dbReference type="NCBI Taxonomy" id="1123024"/>
    <lineage>
        <taxon>Bacteria</taxon>
        <taxon>Bacillati</taxon>
        <taxon>Actinomycetota</taxon>
        <taxon>Actinomycetes</taxon>
        <taxon>Pseudonocardiales</taxon>
        <taxon>Pseudonocardiaceae</taxon>
        <taxon>Pseudonocardia</taxon>
    </lineage>
</organism>
<dbReference type="Pfam" id="PF19927">
    <property type="entry name" value="DUF6390"/>
    <property type="match status" value="1"/>
</dbReference>
<dbReference type="STRING" id="1123024.GCA_000423625_04004"/>
<comment type="caution">
    <text evidence="1">The sequence shown here is derived from an EMBL/GenBank/DDBJ whole genome shotgun (WGS) entry which is preliminary data.</text>
</comment>
<name>A0A511D6W1_9PSEU</name>
<dbReference type="Proteomes" id="UP000321328">
    <property type="component" value="Unassembled WGS sequence"/>
</dbReference>
<evidence type="ECO:0000313" key="1">
    <source>
        <dbReference type="EMBL" id="GEL20521.1"/>
    </source>
</evidence>
<evidence type="ECO:0000313" key="2">
    <source>
        <dbReference type="Proteomes" id="UP000321328"/>
    </source>
</evidence>
<dbReference type="AlphaFoldDB" id="A0A511D6W1"/>
<accession>A0A511D6W1</accession>
<dbReference type="InterPro" id="IPR045660">
    <property type="entry name" value="DUF6390"/>
</dbReference>
<keyword evidence="2" id="KW-1185">Reference proteome</keyword>
<proteinExistence type="predicted"/>
<reference evidence="1 2" key="1">
    <citation type="submission" date="2019-07" db="EMBL/GenBank/DDBJ databases">
        <title>Whole genome shotgun sequence of Pseudonocardia asaccharolytica NBRC 16224.</title>
        <authorList>
            <person name="Hosoyama A."/>
            <person name="Uohara A."/>
            <person name="Ohji S."/>
            <person name="Ichikawa N."/>
        </authorList>
    </citation>
    <scope>NUCLEOTIDE SEQUENCE [LARGE SCALE GENOMIC DNA]</scope>
    <source>
        <strain evidence="1 2">NBRC 16224</strain>
    </source>
</reference>